<feature type="region of interest" description="Disordered" evidence="2">
    <location>
        <begin position="619"/>
        <end position="707"/>
    </location>
</feature>
<dbReference type="Proteomes" id="UP000220797">
    <property type="component" value="Unassembled WGS sequence"/>
</dbReference>
<dbReference type="EMBL" id="CVMV01000045">
    <property type="protein sequence ID" value="CRG95740.1"/>
    <property type="molecule type" value="Genomic_DNA"/>
</dbReference>
<organism evidence="3 4">
    <name type="scientific">Plasmodium gallinaceum</name>
    <dbReference type="NCBI Taxonomy" id="5849"/>
    <lineage>
        <taxon>Eukaryota</taxon>
        <taxon>Sar</taxon>
        <taxon>Alveolata</taxon>
        <taxon>Apicomplexa</taxon>
        <taxon>Aconoidasida</taxon>
        <taxon>Haemosporida</taxon>
        <taxon>Plasmodiidae</taxon>
        <taxon>Plasmodium</taxon>
        <taxon>Plasmodium (Haemamoeba)</taxon>
    </lineage>
</organism>
<evidence type="ECO:0000313" key="3">
    <source>
        <dbReference type="EMBL" id="CRG95740.1"/>
    </source>
</evidence>
<evidence type="ECO:0000256" key="1">
    <source>
        <dbReference type="SAM" id="Coils"/>
    </source>
</evidence>
<dbReference type="AlphaFoldDB" id="A0A1J1GT99"/>
<dbReference type="GeneID" id="39731478"/>
<sequence length="972" mass="115946">MNLKENNKVLRLLIRTVGRLSNFFDKNETWKCFLSSIYRYENEKCERYNEFLKYYLNNNIHYCPIKSNKKKLKSELIYFLRNNINNDVFNIGFTAIRHLSRIKKSILTISNENNDLELKNTKLLQDRKIWNSEEEKIFFKNNIRMINFNTFNERGKEKENEQDIENEKENENKKKLSVLKKNINRKTNKNNSENIEEFNSDKLKYDENNDSITNKDALENDINNTKKNFSKNNISNSEYNYNNQMKNNKNNVLKRINYKNEIKKGTILIAHPLTSSTLWNKSVILITQKEKNNLVCGLILNKHPLYNNYMGISNDREIIKILNKLYFKNRKFINEISENYMSNEKKDNIKAFKELDRKQEEYIDDKEITETKKTFEENNTLHNLKTDKMNIIDIEKIDDNNDIENVKNVKSIVKNTDDEKNTNTTKIPISLKNNEKRETYLEKKFELENKKNLKSDDQNISQDDFPTLKDLQEMFLRIQFRSSSKHYMNKKIKKKNNFFIMMDEHLLDIITHYIIKLNKVPLYLRFLPSYNIGSMTDIKSEIKKLQFLNEFYKIYFEKYNKWKVVIINNRIHIFDKEKNKTKLDKIPKKAELVDSNSNEEKKLSEEEKELIHRKIQKFKETNKMDDEENTYEKENKGISGESEDTIIKEELDDDNEENCYDDDDDESYEDEDENCKNEEDEETFENEEDEDSSENFEEYTSKKKGNTQDEIENLEMLKKKSKKNKSSYLSKIDINSINKNYFMKNPVYLFWLGGPLPGLTILHNMKKFSKNIVINDLIYEGYNENVNMNNIDQHDCDVMYQKNNLLKDSYDEEKSKIHSSKESKSNILKSDLNQDKNNMNEDNNLNNLKNMSCLNNVNDNNDPEKKLIKRFIGKATWDLNQLIEELNNDYWIAINCDNKELLSKIIFYSSDSDNNNNNSNNNTLSNVYNSYKGEHLWEKILASLNNDYEEISKIPQKVIDNFLKDFKSMENE</sequence>
<feature type="coiled-coil region" evidence="1">
    <location>
        <begin position="154"/>
        <end position="228"/>
    </location>
</feature>
<dbReference type="VEuPathDB" id="PlasmoDB:PGAL8A_00294500"/>
<feature type="compositionally biased region" description="Basic and acidic residues" evidence="2">
    <location>
        <begin position="811"/>
        <end position="824"/>
    </location>
</feature>
<keyword evidence="4" id="KW-1185">Reference proteome</keyword>
<evidence type="ECO:0008006" key="5">
    <source>
        <dbReference type="Google" id="ProtNLM"/>
    </source>
</evidence>
<dbReference type="InterPro" id="IPR003774">
    <property type="entry name" value="AlgH-like"/>
</dbReference>
<reference evidence="3" key="1">
    <citation type="submission" date="2015-04" db="EMBL/GenBank/DDBJ databases">
        <authorList>
            <consortium name="Pathogen Informatics"/>
        </authorList>
    </citation>
    <scope>NUCLEOTIDE SEQUENCE [LARGE SCALE GENOMIC DNA]</scope>
    <source>
        <strain evidence="3">8A</strain>
    </source>
</reference>
<protein>
    <recommendedName>
        <fullName evidence="5">Glutamic acid-rich protein</fullName>
    </recommendedName>
</protein>
<accession>A0A1J1GT99</accession>
<proteinExistence type="predicted"/>
<feature type="region of interest" description="Disordered" evidence="2">
    <location>
        <begin position="811"/>
        <end position="847"/>
    </location>
</feature>
<keyword evidence="1" id="KW-0175">Coiled coil</keyword>
<dbReference type="GO" id="GO:0005829">
    <property type="term" value="C:cytosol"/>
    <property type="evidence" value="ECO:0007669"/>
    <property type="project" value="TreeGrafter"/>
</dbReference>
<dbReference type="RefSeq" id="XP_028528548.1">
    <property type="nucleotide sequence ID" value="XM_028671946.1"/>
</dbReference>
<feature type="compositionally biased region" description="Low complexity" evidence="2">
    <location>
        <begin position="835"/>
        <end position="847"/>
    </location>
</feature>
<dbReference type="SUPFAM" id="SSF143456">
    <property type="entry name" value="VC0467-like"/>
    <property type="match status" value="2"/>
</dbReference>
<dbReference type="PANTHER" id="PTHR30327">
    <property type="entry name" value="UNCHARACTERIZED PROTEIN YQGE"/>
    <property type="match status" value="1"/>
</dbReference>
<gene>
    <name evidence="3" type="ORF">PGAL8A_00294500</name>
</gene>
<feature type="compositionally biased region" description="Acidic residues" evidence="2">
    <location>
        <begin position="650"/>
        <end position="697"/>
    </location>
</feature>
<dbReference type="PANTHER" id="PTHR30327:SF1">
    <property type="entry name" value="UPF0301 PROTEIN YQGE"/>
    <property type="match status" value="1"/>
</dbReference>
<evidence type="ECO:0000313" key="4">
    <source>
        <dbReference type="Proteomes" id="UP000220797"/>
    </source>
</evidence>
<comment type="caution">
    <text evidence="3">The sequence shown here is derived from an EMBL/GenBank/DDBJ whole genome shotgun (WGS) entry which is preliminary data.</text>
</comment>
<dbReference type="Gene3D" id="3.40.1740.10">
    <property type="entry name" value="VC0467-like"/>
    <property type="match status" value="1"/>
</dbReference>
<evidence type="ECO:0000256" key="2">
    <source>
        <dbReference type="SAM" id="MobiDB-lite"/>
    </source>
</evidence>
<name>A0A1J1GT99_PLAGA</name>
<feature type="compositionally biased region" description="Basic and acidic residues" evidence="2">
    <location>
        <begin position="619"/>
        <end position="636"/>
    </location>
</feature>
<dbReference type="OrthoDB" id="272750at2759"/>